<evidence type="ECO:0000256" key="1">
    <source>
        <dbReference type="SAM" id="MobiDB-lite"/>
    </source>
</evidence>
<evidence type="ECO:0000313" key="2">
    <source>
        <dbReference type="EMBL" id="KAK2179292.1"/>
    </source>
</evidence>
<dbReference type="Proteomes" id="UP001209878">
    <property type="component" value="Unassembled WGS sequence"/>
</dbReference>
<dbReference type="EMBL" id="JAODUO010000500">
    <property type="protein sequence ID" value="KAK2179292.1"/>
    <property type="molecule type" value="Genomic_DNA"/>
</dbReference>
<feature type="compositionally biased region" description="Basic residues" evidence="1">
    <location>
        <begin position="87"/>
        <end position="100"/>
    </location>
</feature>
<dbReference type="AlphaFoldDB" id="A0AAD9KXB7"/>
<evidence type="ECO:0000313" key="3">
    <source>
        <dbReference type="Proteomes" id="UP001209878"/>
    </source>
</evidence>
<organism evidence="2 3">
    <name type="scientific">Ridgeia piscesae</name>
    <name type="common">Tubeworm</name>
    <dbReference type="NCBI Taxonomy" id="27915"/>
    <lineage>
        <taxon>Eukaryota</taxon>
        <taxon>Metazoa</taxon>
        <taxon>Spiralia</taxon>
        <taxon>Lophotrochozoa</taxon>
        <taxon>Annelida</taxon>
        <taxon>Polychaeta</taxon>
        <taxon>Sedentaria</taxon>
        <taxon>Canalipalpata</taxon>
        <taxon>Sabellida</taxon>
        <taxon>Siboglinidae</taxon>
        <taxon>Ridgeia</taxon>
    </lineage>
</organism>
<feature type="non-terminal residue" evidence="2">
    <location>
        <position position="1"/>
    </location>
</feature>
<name>A0AAD9KXB7_RIDPI</name>
<feature type="compositionally biased region" description="Polar residues" evidence="1">
    <location>
        <begin position="101"/>
        <end position="116"/>
    </location>
</feature>
<reference evidence="2" key="1">
    <citation type="journal article" date="2023" name="Mol. Biol. Evol.">
        <title>Third-Generation Sequencing Reveals the Adaptive Role of the Epigenome in Three Deep-Sea Polychaetes.</title>
        <authorList>
            <person name="Perez M."/>
            <person name="Aroh O."/>
            <person name="Sun Y."/>
            <person name="Lan Y."/>
            <person name="Juniper S.K."/>
            <person name="Young C.R."/>
            <person name="Angers B."/>
            <person name="Qian P.Y."/>
        </authorList>
    </citation>
    <scope>NUCLEOTIDE SEQUENCE</scope>
    <source>
        <strain evidence="2">R07B-5</strain>
    </source>
</reference>
<proteinExistence type="predicted"/>
<keyword evidence="3" id="KW-1185">Reference proteome</keyword>
<protein>
    <submittedName>
        <fullName evidence="2">Uncharacterized protein</fullName>
    </submittedName>
</protein>
<feature type="compositionally biased region" description="Basic residues" evidence="1">
    <location>
        <begin position="123"/>
        <end position="134"/>
    </location>
</feature>
<feature type="region of interest" description="Disordered" evidence="1">
    <location>
        <begin position="16"/>
        <end position="159"/>
    </location>
</feature>
<accession>A0AAD9KXB7</accession>
<sequence>FRKKVIELLHPEIAAVNRSNEQKSNAVHEPAPIPAGPQDNEEKEGKMYGASLPPPDYEQLENTNIKRTSDLMESGSSSEADEEQTGARRKRHKQYRRSMKRTTVSLDESTAEVNTPKTNLTKNQKRKLKKKRQREKLCQRSTQSKEFTYEQEAPGGNEEDKPCIDHIALREFLEGVWDVYSREVTSCCRCGDQTDTQEPEVFVQLTEKLVQGNITQEDVNTIGKLKALVIFNDRTRVSEEITKLKESSSLLEGLLSRHWHSNDSQPLYFYFSINESCH</sequence>
<gene>
    <name evidence="2" type="ORF">NP493_501g02035</name>
</gene>
<comment type="caution">
    <text evidence="2">The sequence shown here is derived from an EMBL/GenBank/DDBJ whole genome shotgun (WGS) entry which is preliminary data.</text>
</comment>